<proteinExistence type="predicted"/>
<dbReference type="EMBL" id="CALNXK010000152">
    <property type="protein sequence ID" value="CAH3169765.1"/>
    <property type="molecule type" value="Genomic_DNA"/>
</dbReference>
<evidence type="ECO:0000313" key="1">
    <source>
        <dbReference type="EMBL" id="CAH3169765.1"/>
    </source>
</evidence>
<dbReference type="Proteomes" id="UP001159405">
    <property type="component" value="Unassembled WGS sequence"/>
</dbReference>
<comment type="caution">
    <text evidence="1">The sequence shown here is derived from an EMBL/GenBank/DDBJ whole genome shotgun (WGS) entry which is preliminary data.</text>
</comment>
<gene>
    <name evidence="1" type="ORF">PLOB_00010337</name>
</gene>
<sequence>YVTEGDIITGYLAKLHLNVSEEDESSSQTTREYFLSNKILSDHKLIVSALKSDGIWTHPFNPQDPYLPPYIYRMCREYMKRPREERRKMTPVKIVGKQKDSDVWVFNSNVQVNSQGTLIPPSDRQFVILDDEKILDVPNLTDVDDGTALKNLVCALKDLTSNNFGQAVLTLGCVGMGANFETIQSILGGCAMGVLYGHPMSGKTTVLKAALSVIGQNDVIQRTTFKGIMELLSKTTLPIGWDDPEKHAEMKEVSVAVFNKGADTTVRGRSRPRTIPIITTNQDTNELKVLSRWIRIPFERPSPSYSGKELRGKEKKLMEATAKSSRSIWVLTAYLNKEFEGALDDEEFDQITKTLEEYIDQEGPENCCVDQRALDMYSILMLSCSKILQKIKLEEEMTTVWQCLKNVVLPGYSSTRDKSTSRTKTKGAGGSVAKTEEVGLAIKEAIKQMASRGEVRKLCGTFIIPKIKPSGCSCGESIAVSSNDLAAYIAKNQPQMTTVTGAAIRNCIFHSLKGCNGKQVTFANGKRNASHFSRSFFDVDVLSKLDEGNN</sequence>
<keyword evidence="2" id="KW-1185">Reference proteome</keyword>
<accession>A0ABN8QXI7</accession>
<evidence type="ECO:0000313" key="2">
    <source>
        <dbReference type="Proteomes" id="UP001159405"/>
    </source>
</evidence>
<evidence type="ECO:0008006" key="3">
    <source>
        <dbReference type="Google" id="ProtNLM"/>
    </source>
</evidence>
<name>A0ABN8QXI7_9CNID</name>
<organism evidence="1 2">
    <name type="scientific">Porites lobata</name>
    <dbReference type="NCBI Taxonomy" id="104759"/>
    <lineage>
        <taxon>Eukaryota</taxon>
        <taxon>Metazoa</taxon>
        <taxon>Cnidaria</taxon>
        <taxon>Anthozoa</taxon>
        <taxon>Hexacorallia</taxon>
        <taxon>Scleractinia</taxon>
        <taxon>Fungiina</taxon>
        <taxon>Poritidae</taxon>
        <taxon>Porites</taxon>
    </lineage>
</organism>
<feature type="non-terminal residue" evidence="1">
    <location>
        <position position="550"/>
    </location>
</feature>
<protein>
    <recommendedName>
        <fullName evidence="3">SF3 helicase domain-containing protein</fullName>
    </recommendedName>
</protein>
<feature type="non-terminal residue" evidence="1">
    <location>
        <position position="1"/>
    </location>
</feature>
<reference evidence="1 2" key="1">
    <citation type="submission" date="2022-05" db="EMBL/GenBank/DDBJ databases">
        <authorList>
            <consortium name="Genoscope - CEA"/>
            <person name="William W."/>
        </authorList>
    </citation>
    <scope>NUCLEOTIDE SEQUENCE [LARGE SCALE GENOMIC DNA]</scope>
</reference>